<dbReference type="Pfam" id="PF00078">
    <property type="entry name" value="RVT_1"/>
    <property type="match status" value="1"/>
</dbReference>
<dbReference type="CDD" id="cd01650">
    <property type="entry name" value="RT_nLTR_like"/>
    <property type="match status" value="1"/>
</dbReference>
<dbReference type="SUPFAM" id="SSF56672">
    <property type="entry name" value="DNA/RNA polymerases"/>
    <property type="match status" value="1"/>
</dbReference>
<dbReference type="PANTHER" id="PTHR33332">
    <property type="entry name" value="REVERSE TRANSCRIPTASE DOMAIN-CONTAINING PROTEIN"/>
    <property type="match status" value="1"/>
</dbReference>
<proteinExistence type="predicted"/>
<organism evidence="2 3">
    <name type="scientific">Kryptolebias marmoratus</name>
    <name type="common">Mangrove killifish</name>
    <name type="synonym">Rivulus marmoratus</name>
    <dbReference type="NCBI Taxonomy" id="37003"/>
    <lineage>
        <taxon>Eukaryota</taxon>
        <taxon>Metazoa</taxon>
        <taxon>Chordata</taxon>
        <taxon>Craniata</taxon>
        <taxon>Vertebrata</taxon>
        <taxon>Euteleostomi</taxon>
        <taxon>Actinopterygii</taxon>
        <taxon>Neopterygii</taxon>
        <taxon>Teleostei</taxon>
        <taxon>Neoteleostei</taxon>
        <taxon>Acanthomorphata</taxon>
        <taxon>Ovalentaria</taxon>
        <taxon>Atherinomorphae</taxon>
        <taxon>Cyprinodontiformes</taxon>
        <taxon>Rivulidae</taxon>
        <taxon>Kryptolebias</taxon>
    </lineage>
</organism>
<dbReference type="GeneTree" id="ENSGT01060000248530"/>
<protein>
    <recommendedName>
        <fullName evidence="1">Reverse transcriptase domain-containing protein</fullName>
    </recommendedName>
</protein>
<reference evidence="2" key="1">
    <citation type="submission" date="2025-08" db="UniProtKB">
        <authorList>
            <consortium name="Ensembl"/>
        </authorList>
    </citation>
    <scope>IDENTIFICATION</scope>
</reference>
<dbReference type="Ensembl" id="ENSKMAT00000006194.1">
    <property type="protein sequence ID" value="ENSKMAP00000006088.1"/>
    <property type="gene ID" value="ENSKMAG00000004644.1"/>
</dbReference>
<evidence type="ECO:0000259" key="1">
    <source>
        <dbReference type="PROSITE" id="PS50878"/>
    </source>
</evidence>
<name>A0A3Q2ZQH6_KRYMA</name>
<accession>A0A3Q2ZQH6</accession>
<dbReference type="InterPro" id="IPR043502">
    <property type="entry name" value="DNA/RNA_pol_sf"/>
</dbReference>
<sequence length="671" mass="78268">MNILGALYEKNCVQNNYTKRDVDKPWMTKGLRNACKKKNNLYSCFLKLRTKESEDKYKKYKNKLVWIIRKHKKEYYSDLLDKSKSDMKATWQIMNSVLKNKAKSGISQYFVKDDNEIYDQHEIVNEFNNYFVNVGPSLAAKIPIVKTVSHTVMGCTESIFLDGTDKEEIMNIVKNFANKRSKDWVDMDMMFVKEIMGCVIEPFTYICNLSFSTGIFPDNMKTAKVIPLYKSGEKCMFTNYRPISLLPQFSKILEKLFVTRLDQFIDKQNILNNNQYGFRANKSTSMALMDLIEQITTAVDQKQCCVSIYVDLKKAFDTIDHNILLEKLNKYGIRGPVLQWVSSYLSNRKQFVQINDIRSELCGITCGVPQGSVLGPKLFILYVNDLVNVSGLLKCVLFADDTTFICLGEDIEQMLEMMQTEFVKIQTWFKVNKLSLNIDKTNYMIFSNKKRTVNGTFKVDGIEICRVSEVKFLGVIIDEKLTWRAHIDYLRTKISRSIAVLHKVKDIFNDKALFILYNAIIVPHLIYCIEVWGNACKTITNPIFILQKRAVRIITRKHYYHPSNILFQELGLLKFYELVDYYVLQIMYKAHKNILPMNIQLNFVKRISNYNLKGLEIFIKPKIRTNLKDKCTSVRGVRLWNGLDYDYKNAGSINSFKRMIKVHLLKNYEFV</sequence>
<evidence type="ECO:0000313" key="3">
    <source>
        <dbReference type="Proteomes" id="UP000264800"/>
    </source>
</evidence>
<reference evidence="2" key="2">
    <citation type="submission" date="2025-09" db="UniProtKB">
        <authorList>
            <consortium name="Ensembl"/>
        </authorList>
    </citation>
    <scope>IDENTIFICATION</scope>
</reference>
<dbReference type="PROSITE" id="PS50878">
    <property type="entry name" value="RT_POL"/>
    <property type="match status" value="1"/>
</dbReference>
<dbReference type="InterPro" id="IPR000477">
    <property type="entry name" value="RT_dom"/>
</dbReference>
<dbReference type="AlphaFoldDB" id="A0A3Q2ZQH6"/>
<dbReference type="OMA" id="LARIDNC"/>
<dbReference type="Proteomes" id="UP000264800">
    <property type="component" value="Unplaced"/>
</dbReference>
<dbReference type="STRING" id="37003.ENSKMAP00000006088"/>
<keyword evidence="3" id="KW-1185">Reference proteome</keyword>
<feature type="domain" description="Reverse transcriptase" evidence="1">
    <location>
        <begin position="209"/>
        <end position="477"/>
    </location>
</feature>
<evidence type="ECO:0000313" key="2">
    <source>
        <dbReference type="Ensembl" id="ENSKMAP00000006088.1"/>
    </source>
</evidence>